<dbReference type="EMBL" id="CP060286">
    <property type="protein sequence ID" value="QNK41845.1"/>
    <property type="molecule type" value="Genomic_DNA"/>
</dbReference>
<dbReference type="Proteomes" id="UP000515909">
    <property type="component" value="Chromosome"/>
</dbReference>
<reference evidence="1 2" key="1">
    <citation type="submission" date="2020-08" db="EMBL/GenBank/DDBJ databases">
        <title>The isolate Caproiciproducens sp. 7D4C2 produces n-caproate at mildly acidic conditions from hexoses: genome and rBOX comparison with related strains and chain-elongating bacteria.</title>
        <authorList>
            <person name="Esquivel-Elizondo S."/>
            <person name="Bagci C."/>
            <person name="Temovska M."/>
            <person name="Jeon B.S."/>
            <person name="Bessarab I."/>
            <person name="Williams R.B.H."/>
            <person name="Huson D.H."/>
            <person name="Angenent L.T."/>
        </authorList>
    </citation>
    <scope>NUCLEOTIDE SEQUENCE [LARGE SCALE GENOMIC DNA]</scope>
    <source>
        <strain evidence="1 2">7D4C2</strain>
    </source>
</reference>
<sequence>MPYDNYDYEAVYSEDVPEDAELIGRDIKCLQKTVSTKAGEMIEIQSFLSFLNRKDFIRAKKHRPSREEQQNLNEKNAKKKIVRLINANFTMNDIWGTFGWDNERQPPSEEDAKRQVTNFIARINYRRKKRGEKPLKYIYVIESKPGRAEKGEPEVKYHLHIIMGGDVDRDEIEELWHGGEYPQTRRLVIKDFGGLTGLATYIIKNPKGKKRWGQSQGLKPWTHKPTGSYSKFTRSMVERMVRDRNRLKEIFERKYKGYAYSEDYPCEIKYNEQIGGYYLYCRMYRKHFGQRTG</sequence>
<dbReference type="RefSeq" id="WP_187037174.1">
    <property type="nucleotide sequence ID" value="NZ_CP060286.1"/>
</dbReference>
<dbReference type="KEGG" id="cfem:HCR03_06280"/>
<dbReference type="AlphaFoldDB" id="A0A7G8TE04"/>
<accession>A0A7G8TE04</accession>
<organism evidence="1 2">
    <name type="scientific">Caproicibacter fermentans</name>
    <dbReference type="NCBI Taxonomy" id="2576756"/>
    <lineage>
        <taxon>Bacteria</taxon>
        <taxon>Bacillati</taxon>
        <taxon>Bacillota</taxon>
        <taxon>Clostridia</taxon>
        <taxon>Eubacteriales</taxon>
        <taxon>Acutalibacteraceae</taxon>
        <taxon>Caproicibacter</taxon>
    </lineage>
</organism>
<evidence type="ECO:0000313" key="2">
    <source>
        <dbReference type="Proteomes" id="UP000515909"/>
    </source>
</evidence>
<evidence type="ECO:0000313" key="1">
    <source>
        <dbReference type="EMBL" id="QNK41845.1"/>
    </source>
</evidence>
<gene>
    <name evidence="1" type="ORF">HCR03_06280</name>
</gene>
<name>A0A7G8TE04_9FIRM</name>
<protein>
    <submittedName>
        <fullName evidence="1">Uncharacterized protein</fullName>
    </submittedName>
</protein>
<proteinExistence type="predicted"/>